<name>A0A2T5P7N5_9PSED</name>
<dbReference type="RefSeq" id="WP_108108168.1">
    <property type="nucleotide sequence ID" value="NZ_QASN01000020.1"/>
</dbReference>
<dbReference type="EC" id="2.4.1.21" evidence="5 11"/>
<accession>A0A2T5P7N5</accession>
<protein>
    <recommendedName>
        <fullName evidence="6 11">Glycogen synthase</fullName>
        <ecNumber evidence="5 11">2.4.1.21</ecNumber>
    </recommendedName>
    <alternativeName>
        <fullName evidence="10 11">Starch [bacterial glycogen] synthase</fullName>
    </alternativeName>
</protein>
<keyword evidence="15" id="KW-1185">Reference proteome</keyword>
<dbReference type="PANTHER" id="PTHR45825">
    <property type="entry name" value="GRANULE-BOUND STARCH SYNTHASE 1, CHLOROPLASTIC/AMYLOPLASTIC"/>
    <property type="match status" value="1"/>
</dbReference>
<organism evidence="14 15">
    <name type="scientific">Pseudomonas mangrovi</name>
    <dbReference type="NCBI Taxonomy" id="2161748"/>
    <lineage>
        <taxon>Bacteria</taxon>
        <taxon>Pseudomonadati</taxon>
        <taxon>Pseudomonadota</taxon>
        <taxon>Gammaproteobacteria</taxon>
        <taxon>Pseudomonadales</taxon>
        <taxon>Pseudomonadaceae</taxon>
        <taxon>Pseudomonas</taxon>
    </lineage>
</organism>
<keyword evidence="9 11" id="KW-0320">Glycogen biosynthesis</keyword>
<dbReference type="OrthoDB" id="9808590at2"/>
<dbReference type="Pfam" id="PF00534">
    <property type="entry name" value="Glycos_transf_1"/>
    <property type="match status" value="1"/>
</dbReference>
<evidence type="ECO:0000256" key="11">
    <source>
        <dbReference type="HAMAP-Rule" id="MF_00484"/>
    </source>
</evidence>
<gene>
    <name evidence="11" type="primary">glgA</name>
    <name evidence="14" type="ORF">DBO85_15580</name>
</gene>
<evidence type="ECO:0000259" key="12">
    <source>
        <dbReference type="Pfam" id="PF00534"/>
    </source>
</evidence>
<dbReference type="InterPro" id="IPR013534">
    <property type="entry name" value="Starch_synth_cat_dom"/>
</dbReference>
<comment type="caution">
    <text evidence="14">The sequence shown here is derived from an EMBL/GenBank/DDBJ whole genome shotgun (WGS) entry which is preliminary data.</text>
</comment>
<dbReference type="InterPro" id="IPR011835">
    <property type="entry name" value="GS/SS"/>
</dbReference>
<dbReference type="CDD" id="cd03791">
    <property type="entry name" value="GT5_Glycogen_synthase_DULL1-like"/>
    <property type="match status" value="1"/>
</dbReference>
<evidence type="ECO:0000256" key="4">
    <source>
        <dbReference type="ARBA" id="ARBA00010281"/>
    </source>
</evidence>
<evidence type="ECO:0000313" key="15">
    <source>
        <dbReference type="Proteomes" id="UP000244064"/>
    </source>
</evidence>
<dbReference type="AlphaFoldDB" id="A0A2T5P7N5"/>
<evidence type="ECO:0000256" key="3">
    <source>
        <dbReference type="ARBA" id="ARBA00004964"/>
    </source>
</evidence>
<keyword evidence="7 11" id="KW-0328">Glycosyltransferase</keyword>
<comment type="function">
    <text evidence="2 11">Synthesizes alpha-1,4-glucan chains using ADP-glucose.</text>
</comment>
<dbReference type="GO" id="GO:0004373">
    <property type="term" value="F:alpha-1,4-glucan glucosyltransferase (UDP-glucose donor) activity"/>
    <property type="evidence" value="ECO:0007669"/>
    <property type="project" value="InterPro"/>
</dbReference>
<evidence type="ECO:0000256" key="5">
    <source>
        <dbReference type="ARBA" id="ARBA00012588"/>
    </source>
</evidence>
<evidence type="ECO:0000313" key="14">
    <source>
        <dbReference type="EMBL" id="PTU73724.1"/>
    </source>
</evidence>
<dbReference type="GO" id="GO:0009011">
    <property type="term" value="F:alpha-1,4-glucan glucosyltransferase (ADP-glucose donor) activity"/>
    <property type="evidence" value="ECO:0007669"/>
    <property type="project" value="UniProtKB-UniRule"/>
</dbReference>
<evidence type="ECO:0000256" key="6">
    <source>
        <dbReference type="ARBA" id="ARBA00019935"/>
    </source>
</evidence>
<dbReference type="PANTHER" id="PTHR45825:SF8">
    <property type="entry name" value="GLYCOGEN SYNTHASE"/>
    <property type="match status" value="1"/>
</dbReference>
<evidence type="ECO:0000256" key="2">
    <source>
        <dbReference type="ARBA" id="ARBA00002764"/>
    </source>
</evidence>
<dbReference type="Proteomes" id="UP000244064">
    <property type="component" value="Unassembled WGS sequence"/>
</dbReference>
<feature type="binding site" evidence="11">
    <location>
        <position position="52"/>
    </location>
    <ligand>
        <name>ADP-alpha-D-glucose</name>
        <dbReference type="ChEBI" id="CHEBI:57498"/>
    </ligand>
</feature>
<evidence type="ECO:0000256" key="10">
    <source>
        <dbReference type="ARBA" id="ARBA00031722"/>
    </source>
</evidence>
<evidence type="ECO:0000256" key="8">
    <source>
        <dbReference type="ARBA" id="ARBA00022679"/>
    </source>
</evidence>
<sequence length="517" mass="56241">MTVAAVPDPLTQPVERARLQDAQPPSLLSLGSVQEQKKKILLVTSEMAGLVKTGGLGDVSAALPRALRDLHDVRVLLPGYPQVLDSGNHIRVVGEVPGQAAIPAARIGRIDMDDGLIVYVVICAELYERPGNPYVDPQGNEWADSHIRFARLSLAAADIAAGNASIRWSPELVHANDWQTGLTPAYMRWRGQNTPCVFTIHNLAYQGLLDMHRSPELGIPGHACQMEGMELHGRLSLLKAGIAYADRVTTVSATYAREITTPEFGCGLEGFLASKAAAGKLSGIPNGIDDSWEPESDPHLSQPFAMHDWQARDANTAEVRRLFGLRPSSGPLFAVVSRLVYQKGLDLTLGVVEDIVAGGGQLVITGCGEPQIEEAVRALQDRYPGEVGVRVGFDETEARRMYAGSDFLLMPSRYEPCGLSQMYAQRYGSLPIARRTGGLADTIEDGLTGFLFEGSRLENYRGAIARALEVFAAPELFSAMRCRAMSAPCYWHQSIEPYAELYMGLIEARSGSQQLQR</sequence>
<feature type="domain" description="Starch synthase catalytic" evidence="13">
    <location>
        <begin position="39"/>
        <end position="273"/>
    </location>
</feature>
<dbReference type="Pfam" id="PF08323">
    <property type="entry name" value="Glyco_transf_5"/>
    <property type="match status" value="1"/>
</dbReference>
<dbReference type="GO" id="GO:0005978">
    <property type="term" value="P:glycogen biosynthetic process"/>
    <property type="evidence" value="ECO:0007669"/>
    <property type="project" value="UniProtKB-UniRule"/>
</dbReference>
<reference evidence="14 15" key="1">
    <citation type="submission" date="2018-04" db="EMBL/GenBank/DDBJ databases">
        <title>Pseudomonas sp. nov., isolated from mangrove soil.</title>
        <authorList>
            <person name="Chen C."/>
        </authorList>
    </citation>
    <scope>NUCLEOTIDE SEQUENCE [LARGE SCALE GENOMIC DNA]</scope>
    <source>
        <strain evidence="14 15">TC-11</strain>
    </source>
</reference>
<dbReference type="UniPathway" id="UPA00164"/>
<feature type="domain" description="Glycosyl transferase family 1" evidence="12">
    <location>
        <begin position="327"/>
        <end position="469"/>
    </location>
</feature>
<comment type="catalytic activity">
    <reaction evidence="1 11">
        <text>[(1-&gt;4)-alpha-D-glucosyl](n) + ADP-alpha-D-glucose = [(1-&gt;4)-alpha-D-glucosyl](n+1) + ADP + H(+)</text>
        <dbReference type="Rhea" id="RHEA:18189"/>
        <dbReference type="Rhea" id="RHEA-COMP:9584"/>
        <dbReference type="Rhea" id="RHEA-COMP:9587"/>
        <dbReference type="ChEBI" id="CHEBI:15378"/>
        <dbReference type="ChEBI" id="CHEBI:15444"/>
        <dbReference type="ChEBI" id="CHEBI:57498"/>
        <dbReference type="ChEBI" id="CHEBI:456216"/>
        <dbReference type="EC" id="2.4.1.21"/>
    </reaction>
</comment>
<keyword evidence="8 11" id="KW-0808">Transferase</keyword>
<evidence type="ECO:0000259" key="13">
    <source>
        <dbReference type="Pfam" id="PF08323"/>
    </source>
</evidence>
<dbReference type="InterPro" id="IPR001296">
    <property type="entry name" value="Glyco_trans_1"/>
</dbReference>
<comment type="pathway">
    <text evidence="3 11">Glycan biosynthesis; glycogen biosynthesis.</text>
</comment>
<dbReference type="Gene3D" id="3.40.50.2000">
    <property type="entry name" value="Glycogen Phosphorylase B"/>
    <property type="match status" value="2"/>
</dbReference>
<evidence type="ECO:0000256" key="7">
    <source>
        <dbReference type="ARBA" id="ARBA00022676"/>
    </source>
</evidence>
<dbReference type="HAMAP" id="MF_00484">
    <property type="entry name" value="Glycogen_synth"/>
    <property type="match status" value="1"/>
</dbReference>
<comment type="similarity">
    <text evidence="4 11">Belongs to the glycosyltransferase 1 family. Bacterial/plant glycogen synthase subfamily.</text>
</comment>
<proteinExistence type="inferred from homology"/>
<dbReference type="NCBIfam" id="NF001901">
    <property type="entry name" value="PRK00654.1-5"/>
    <property type="match status" value="1"/>
</dbReference>
<dbReference type="EMBL" id="QASN01000020">
    <property type="protein sequence ID" value="PTU73724.1"/>
    <property type="molecule type" value="Genomic_DNA"/>
</dbReference>
<dbReference type="SUPFAM" id="SSF53756">
    <property type="entry name" value="UDP-Glycosyltransferase/glycogen phosphorylase"/>
    <property type="match status" value="1"/>
</dbReference>
<evidence type="ECO:0000256" key="9">
    <source>
        <dbReference type="ARBA" id="ARBA00023056"/>
    </source>
</evidence>
<dbReference type="NCBIfam" id="NF001899">
    <property type="entry name" value="PRK00654.1-2"/>
    <property type="match status" value="1"/>
</dbReference>
<dbReference type="NCBIfam" id="TIGR02095">
    <property type="entry name" value="glgA"/>
    <property type="match status" value="1"/>
</dbReference>
<evidence type="ECO:0000256" key="1">
    <source>
        <dbReference type="ARBA" id="ARBA00001478"/>
    </source>
</evidence>